<feature type="transmembrane region" description="Helical" evidence="1">
    <location>
        <begin position="291"/>
        <end position="314"/>
    </location>
</feature>
<feature type="transmembrane region" description="Helical" evidence="1">
    <location>
        <begin position="226"/>
        <end position="246"/>
    </location>
</feature>
<keyword evidence="1" id="KW-0812">Transmembrane</keyword>
<keyword evidence="1" id="KW-0472">Membrane</keyword>
<dbReference type="InterPro" id="IPR058671">
    <property type="entry name" value="DUF6311_C"/>
</dbReference>
<accession>A0A0K1QDT7</accession>
<feature type="transmembrane region" description="Helical" evidence="1">
    <location>
        <begin position="131"/>
        <end position="148"/>
    </location>
</feature>
<dbReference type="Pfam" id="PF19830">
    <property type="entry name" value="DUF6311"/>
    <property type="match status" value="1"/>
</dbReference>
<organism evidence="4 5">
    <name type="scientific">Labilithrix luteola</name>
    <dbReference type="NCBI Taxonomy" id="1391654"/>
    <lineage>
        <taxon>Bacteria</taxon>
        <taxon>Pseudomonadati</taxon>
        <taxon>Myxococcota</taxon>
        <taxon>Polyangia</taxon>
        <taxon>Polyangiales</taxon>
        <taxon>Labilitrichaceae</taxon>
        <taxon>Labilithrix</taxon>
    </lineage>
</organism>
<name>A0A0K1QDT7_9BACT</name>
<evidence type="ECO:0000313" key="4">
    <source>
        <dbReference type="EMBL" id="AKV03924.1"/>
    </source>
</evidence>
<protein>
    <recommendedName>
        <fullName evidence="6">DUF2029 domain-containing protein</fullName>
    </recommendedName>
</protein>
<dbReference type="KEGG" id="llu:AKJ09_10587"/>
<feature type="domain" description="DUF6311" evidence="2">
    <location>
        <begin position="15"/>
        <end position="415"/>
    </location>
</feature>
<feature type="transmembrane region" description="Helical" evidence="1">
    <location>
        <begin position="184"/>
        <end position="214"/>
    </location>
</feature>
<sequence length="564" mass="61477">MIDVVAGRWERFAAAFFGFAYFVALTDTRVLDPRRFDVLARGDGAYHVLARNFAQWDGWHFPLSRIDNYFWPVGTSAVFTDANPWITLVTKAILPRDAPPLQFVGPWLALCFVLQGWFGARLTGVITKERALRALGGALFVVAPILAFRLAHEALCAHWILLLVIEIALTPAEPEDAARSRRLLAGGAAVLAFAAGVHPTLLAMALPLAVVAVFRHVRNAGRVGAVFAVAMMVGPLLVWLALGSIARNVQTETFGFGHFSANVLSLLDPLSTERSTILPPLPHGDGQYEGFGYLGVGVLALLALVFAHALVRAARAREKPWRFGRWGWAVFAAAGASAIFAFSSRVLVGQHLLVDLSRAYVPLHAVANAFRSSGRFIWPLHYVLVMVAIAGVVRVRSDWARGMLATALFVQLLDAHRVDGRHAFTLHDDNPAPSPTWALARGAYEHMALEPPRYDTNGLRCEGDDHPAETVAVLGPIAARQHLTFDSGQAARVDERALTEYCAKTARERHDGVFDAATIFVAAPSTAADLRSRPELTCGRLDGRDVCVRADRPTDFSRALQNAQ</sequence>
<dbReference type="RefSeq" id="WP_146654613.1">
    <property type="nucleotide sequence ID" value="NZ_CP012333.1"/>
</dbReference>
<keyword evidence="5" id="KW-1185">Reference proteome</keyword>
<feature type="domain" description="DUF6311" evidence="3">
    <location>
        <begin position="437"/>
        <end position="548"/>
    </location>
</feature>
<keyword evidence="1" id="KW-1133">Transmembrane helix</keyword>
<evidence type="ECO:0000313" key="5">
    <source>
        <dbReference type="Proteomes" id="UP000064967"/>
    </source>
</evidence>
<evidence type="ECO:0000256" key="1">
    <source>
        <dbReference type="SAM" id="Phobius"/>
    </source>
</evidence>
<dbReference type="OrthoDB" id="1814621at2"/>
<reference evidence="4 5" key="1">
    <citation type="submission" date="2015-08" db="EMBL/GenBank/DDBJ databases">
        <authorList>
            <person name="Babu N.S."/>
            <person name="Beckwith C.J."/>
            <person name="Beseler K.G."/>
            <person name="Brison A."/>
            <person name="Carone J.V."/>
            <person name="Caskin T.P."/>
            <person name="Diamond M."/>
            <person name="Durham M.E."/>
            <person name="Foxe J.M."/>
            <person name="Go M."/>
            <person name="Henderson B.A."/>
            <person name="Jones I.B."/>
            <person name="McGettigan J.A."/>
            <person name="Micheletti S.J."/>
            <person name="Nasrallah M.E."/>
            <person name="Ortiz D."/>
            <person name="Piller C.R."/>
            <person name="Privatt S.R."/>
            <person name="Schneider S.L."/>
            <person name="Sharp S."/>
            <person name="Smith T.C."/>
            <person name="Stanton J.D."/>
            <person name="Ullery H.E."/>
            <person name="Wilson R.J."/>
            <person name="Serrano M.G."/>
            <person name="Buck G."/>
            <person name="Lee V."/>
            <person name="Wang Y."/>
            <person name="Carvalho R."/>
            <person name="Voegtly L."/>
            <person name="Shi R."/>
            <person name="Duckworth R."/>
            <person name="Johnson A."/>
            <person name="Loviza R."/>
            <person name="Walstead R."/>
            <person name="Shah Z."/>
            <person name="Kiflezghi M."/>
            <person name="Wade K."/>
            <person name="Ball S.L."/>
            <person name="Bradley K.W."/>
            <person name="Asai D.J."/>
            <person name="Bowman C.A."/>
            <person name="Russell D.A."/>
            <person name="Pope W.H."/>
            <person name="Jacobs-Sera D."/>
            <person name="Hendrix R.W."/>
            <person name="Hatfull G.F."/>
        </authorList>
    </citation>
    <scope>NUCLEOTIDE SEQUENCE [LARGE SCALE GENOMIC DNA]</scope>
    <source>
        <strain evidence="4 5">DSM 27648</strain>
    </source>
</reference>
<evidence type="ECO:0000259" key="3">
    <source>
        <dbReference type="Pfam" id="PF25853"/>
    </source>
</evidence>
<dbReference type="STRING" id="1391654.AKJ09_10587"/>
<evidence type="ECO:0008006" key="6">
    <source>
        <dbReference type="Google" id="ProtNLM"/>
    </source>
</evidence>
<feature type="transmembrane region" description="Helical" evidence="1">
    <location>
        <begin position="376"/>
        <end position="395"/>
    </location>
</feature>
<feature type="transmembrane region" description="Helical" evidence="1">
    <location>
        <begin position="326"/>
        <end position="348"/>
    </location>
</feature>
<dbReference type="Pfam" id="PF25853">
    <property type="entry name" value="DUF6311_C"/>
    <property type="match status" value="1"/>
</dbReference>
<feature type="transmembrane region" description="Helical" evidence="1">
    <location>
        <begin position="101"/>
        <end position="119"/>
    </location>
</feature>
<dbReference type="AlphaFoldDB" id="A0A0K1QDT7"/>
<dbReference type="PATRIC" id="fig|1391654.3.peg.10727"/>
<gene>
    <name evidence="4" type="ORF">AKJ09_10587</name>
</gene>
<dbReference type="EMBL" id="CP012333">
    <property type="protein sequence ID" value="AKV03924.1"/>
    <property type="molecule type" value="Genomic_DNA"/>
</dbReference>
<evidence type="ECO:0000259" key="2">
    <source>
        <dbReference type="Pfam" id="PF19830"/>
    </source>
</evidence>
<dbReference type="Proteomes" id="UP000064967">
    <property type="component" value="Chromosome"/>
</dbReference>
<feature type="transmembrane region" description="Helical" evidence="1">
    <location>
        <begin position="12"/>
        <end position="31"/>
    </location>
</feature>
<dbReference type="InterPro" id="IPR046278">
    <property type="entry name" value="DUF6311"/>
</dbReference>
<proteinExistence type="predicted"/>